<gene>
    <name evidence="1" type="ORF">GCM10017621_33800</name>
</gene>
<dbReference type="InterPro" id="IPR016181">
    <property type="entry name" value="Acyl_CoA_acyltransferase"/>
</dbReference>
<evidence type="ECO:0000313" key="2">
    <source>
        <dbReference type="Proteomes" id="UP001143486"/>
    </source>
</evidence>
<dbReference type="Proteomes" id="UP001143486">
    <property type="component" value="Unassembled WGS sequence"/>
</dbReference>
<dbReference type="PANTHER" id="PTHR47017:SF1">
    <property type="entry name" value="ACYL-COA"/>
    <property type="match status" value="1"/>
</dbReference>
<dbReference type="Gene3D" id="3.40.630.30">
    <property type="match status" value="1"/>
</dbReference>
<name>A0A9W6IQL0_9PROT</name>
<comment type="caution">
    <text evidence="1">The sequence shown here is derived from an EMBL/GenBank/DDBJ whole genome shotgun (WGS) entry which is preliminary data.</text>
</comment>
<reference evidence="1" key="1">
    <citation type="journal article" date="2014" name="Int. J. Syst. Evol. Microbiol.">
        <title>Complete genome sequence of Corynebacterium casei LMG S-19264T (=DSM 44701T), isolated from a smear-ripened cheese.</title>
        <authorList>
            <consortium name="US DOE Joint Genome Institute (JGI-PGF)"/>
            <person name="Walter F."/>
            <person name="Albersmeier A."/>
            <person name="Kalinowski J."/>
            <person name="Ruckert C."/>
        </authorList>
    </citation>
    <scope>NUCLEOTIDE SEQUENCE</scope>
    <source>
        <strain evidence="1">VKM B-1513</strain>
    </source>
</reference>
<dbReference type="Pfam" id="PF04339">
    <property type="entry name" value="FemAB_like"/>
    <property type="match status" value="1"/>
</dbReference>
<dbReference type="AlphaFoldDB" id="A0A9W6IQL0"/>
<reference evidence="1" key="2">
    <citation type="submission" date="2023-01" db="EMBL/GenBank/DDBJ databases">
        <authorList>
            <person name="Sun Q."/>
            <person name="Evtushenko L."/>
        </authorList>
    </citation>
    <scope>NUCLEOTIDE SEQUENCE</scope>
    <source>
        <strain evidence="1">VKM B-1513</strain>
    </source>
</reference>
<protein>
    <submittedName>
        <fullName evidence="1">Uncharacterized protein</fullName>
    </submittedName>
</protein>
<keyword evidence="2" id="KW-1185">Reference proteome</keyword>
<dbReference type="EMBL" id="BSFE01000015">
    <property type="protein sequence ID" value="GLK53872.1"/>
    <property type="molecule type" value="Genomic_DNA"/>
</dbReference>
<sequence>MTPPPADDDRSSPELTLRSVTGLSGIEPAAWDAVANPPGSEYDPFISWDFLEALEASGCVGEEAGWLPRHLIVEDASGRLRGALPLYLKTHSMGEYVFDHGWADAYERAGGQYFPKLLTAVPFSPVTGRRILSGEAGIRRALAAAAIQTVQQWGLSGWHVNFPAQAEWTELAGYGLLQRLDRQYIWSNRGYADYDAFLADLSSRKRKALRKERREAQAGIEIEHLSGGALQPAHWDVFFACYQETGSRKWGYPYLNRAFFDLLHRRMADRVILVMARKEGRYIASALNLAGSNALYGRYWGRLDDHPFLHFELCYHQAIDIAIARGLDRVEAGAQGEHKLARGYRPRPVYSAHHIENEGFRDAVADFLVRERAAVETDIALQDAESPFRREN</sequence>
<dbReference type="InterPro" id="IPR007434">
    <property type="entry name" value="FemAB-like"/>
</dbReference>
<organism evidence="1 2">
    <name type="scientific">Maricaulis virginensis</name>
    <dbReference type="NCBI Taxonomy" id="144022"/>
    <lineage>
        <taxon>Bacteria</taxon>
        <taxon>Pseudomonadati</taxon>
        <taxon>Pseudomonadota</taxon>
        <taxon>Alphaproteobacteria</taxon>
        <taxon>Maricaulales</taxon>
        <taxon>Maricaulaceae</taxon>
        <taxon>Maricaulis</taxon>
    </lineage>
</organism>
<evidence type="ECO:0000313" key="1">
    <source>
        <dbReference type="EMBL" id="GLK53872.1"/>
    </source>
</evidence>
<accession>A0A9W6IQL0</accession>
<dbReference type="RefSeq" id="WP_271188209.1">
    <property type="nucleotide sequence ID" value="NZ_BSFE01000015.1"/>
</dbReference>
<dbReference type="SUPFAM" id="SSF55729">
    <property type="entry name" value="Acyl-CoA N-acyltransferases (Nat)"/>
    <property type="match status" value="1"/>
</dbReference>
<proteinExistence type="predicted"/>
<dbReference type="PANTHER" id="PTHR47017">
    <property type="entry name" value="ACYL-COA"/>
    <property type="match status" value="1"/>
</dbReference>